<name>A0A7H9CLL7_9BACT</name>
<dbReference type="Proteomes" id="UP000509414">
    <property type="component" value="Chromosome"/>
</dbReference>
<dbReference type="AlphaFoldDB" id="A0A7H9CLL7"/>
<reference evidence="1 2" key="1">
    <citation type="submission" date="2020-02" db="EMBL/GenBank/DDBJ databases">
        <title>Complete genome sequence of the novel Campylobacter species Candidatus Campylobacter infans.</title>
        <authorList>
            <person name="Duim B."/>
            <person name="Zomer A."/>
            <person name="van der Graaf L."/>
            <person name="Wagenaar J."/>
        </authorList>
    </citation>
    <scope>NUCLEOTIDE SEQUENCE [LARGE SCALE GENOMIC DNA]</scope>
    <source>
        <strain evidence="1 2">19S00001</strain>
    </source>
</reference>
<dbReference type="KEGG" id="cinf:CINF_1625"/>
<evidence type="ECO:0000313" key="1">
    <source>
        <dbReference type="EMBL" id="QLI06098.1"/>
    </source>
</evidence>
<keyword evidence="2" id="KW-1185">Reference proteome</keyword>
<proteinExistence type="predicted"/>
<gene>
    <name evidence="1" type="ORF">CINF_1625</name>
</gene>
<organism evidence="1 2">
    <name type="scientific">Candidatus Campylobacter infans</name>
    <dbReference type="NCBI Taxonomy" id="2561898"/>
    <lineage>
        <taxon>Bacteria</taxon>
        <taxon>Pseudomonadati</taxon>
        <taxon>Campylobacterota</taxon>
        <taxon>Epsilonproteobacteria</taxon>
        <taxon>Campylobacterales</taxon>
        <taxon>Campylobacteraceae</taxon>
        <taxon>Campylobacter</taxon>
    </lineage>
</organism>
<protein>
    <submittedName>
        <fullName evidence="1">Uncharacterized protein</fullName>
    </submittedName>
</protein>
<dbReference type="EMBL" id="CP049075">
    <property type="protein sequence ID" value="QLI06098.1"/>
    <property type="molecule type" value="Genomic_DNA"/>
</dbReference>
<sequence length="60" mass="6425">MVFGWVCGFAVRIKGVAVRLARGLGVAENLLARVALNNGVAQMASGVGRAWRAVWAWVKN</sequence>
<accession>A0A7H9CLL7</accession>
<evidence type="ECO:0000313" key="2">
    <source>
        <dbReference type="Proteomes" id="UP000509414"/>
    </source>
</evidence>